<dbReference type="PANTHER" id="PTHR42789">
    <property type="entry name" value="D-ISOMER SPECIFIC 2-HYDROXYACID DEHYDROGENASE FAMILY PROTEIN (AFU_ORTHOLOGUE AFUA_6G10090)"/>
    <property type="match status" value="1"/>
</dbReference>
<keyword evidence="10" id="KW-0028">Amino-acid biosynthesis</keyword>
<proteinExistence type="inferred from homology"/>
<dbReference type="GO" id="GO:0051287">
    <property type="term" value="F:NAD binding"/>
    <property type="evidence" value="ECO:0007669"/>
    <property type="project" value="UniProtKB-UniRule"/>
</dbReference>
<dbReference type="SUPFAM" id="SSF55021">
    <property type="entry name" value="ACT-like"/>
    <property type="match status" value="1"/>
</dbReference>
<comment type="similarity">
    <text evidence="3 10">Belongs to the D-isomer specific 2-hydroxyacid dehydrogenase family.</text>
</comment>
<evidence type="ECO:0000313" key="12">
    <source>
        <dbReference type="EMBL" id="OGF99420.1"/>
    </source>
</evidence>
<dbReference type="EC" id="1.1.1.95" evidence="10"/>
<dbReference type="UniPathway" id="UPA00135">
    <property type="reaction ID" value="UER00196"/>
</dbReference>
<dbReference type="InterPro" id="IPR029753">
    <property type="entry name" value="D-isomer_DH_CS"/>
</dbReference>
<evidence type="ECO:0000256" key="2">
    <source>
        <dbReference type="ARBA" id="ARBA00005216"/>
    </source>
</evidence>
<evidence type="ECO:0000256" key="10">
    <source>
        <dbReference type="RuleBase" id="RU363003"/>
    </source>
</evidence>
<dbReference type="FunFam" id="3.40.50.720:FF:000021">
    <property type="entry name" value="D-3-phosphoglycerate dehydrogenase"/>
    <property type="match status" value="1"/>
</dbReference>
<evidence type="ECO:0000256" key="7">
    <source>
        <dbReference type="ARBA" id="ARBA00023299"/>
    </source>
</evidence>
<evidence type="ECO:0000256" key="1">
    <source>
        <dbReference type="ARBA" id="ARBA00003800"/>
    </source>
</evidence>
<comment type="pathway">
    <text evidence="2 10">Amino-acid biosynthesis; L-serine biosynthesis; L-serine from 3-phospho-D-glycerate: step 1/3.</text>
</comment>
<evidence type="ECO:0000256" key="8">
    <source>
        <dbReference type="ARBA" id="ARBA00048126"/>
    </source>
</evidence>
<dbReference type="GO" id="GO:0006564">
    <property type="term" value="P:L-serine biosynthetic process"/>
    <property type="evidence" value="ECO:0007669"/>
    <property type="project" value="UniProtKB-UniRule"/>
</dbReference>
<dbReference type="InterPro" id="IPR006139">
    <property type="entry name" value="D-isomer_2_OHA_DH_cat_dom"/>
</dbReference>
<evidence type="ECO:0000256" key="5">
    <source>
        <dbReference type="ARBA" id="ARBA00023002"/>
    </source>
</evidence>
<dbReference type="NCBIfam" id="TIGR01327">
    <property type="entry name" value="PGDH"/>
    <property type="match status" value="1"/>
</dbReference>
<dbReference type="Pfam" id="PF02826">
    <property type="entry name" value="2-Hacid_dh_C"/>
    <property type="match status" value="1"/>
</dbReference>
<dbReference type="InterPro" id="IPR045865">
    <property type="entry name" value="ACT-like_dom_sf"/>
</dbReference>
<dbReference type="InterPro" id="IPR045626">
    <property type="entry name" value="PGDH_ASB_dom"/>
</dbReference>
<dbReference type="PANTHER" id="PTHR42789:SF1">
    <property type="entry name" value="D-ISOMER SPECIFIC 2-HYDROXYACID DEHYDROGENASE FAMILY PROTEIN (AFU_ORTHOLOGUE AFUA_6G10090)"/>
    <property type="match status" value="1"/>
</dbReference>
<dbReference type="InterPro" id="IPR036291">
    <property type="entry name" value="NAD(P)-bd_dom_sf"/>
</dbReference>
<comment type="catalytic activity">
    <reaction evidence="8">
        <text>(R)-2-hydroxyglutarate + NAD(+) = 2-oxoglutarate + NADH + H(+)</text>
        <dbReference type="Rhea" id="RHEA:49612"/>
        <dbReference type="ChEBI" id="CHEBI:15378"/>
        <dbReference type="ChEBI" id="CHEBI:15801"/>
        <dbReference type="ChEBI" id="CHEBI:16810"/>
        <dbReference type="ChEBI" id="CHEBI:57540"/>
        <dbReference type="ChEBI" id="CHEBI:57945"/>
        <dbReference type="EC" id="1.1.1.399"/>
    </reaction>
</comment>
<dbReference type="Proteomes" id="UP000176992">
    <property type="component" value="Unassembled WGS sequence"/>
</dbReference>
<keyword evidence="7 10" id="KW-0718">Serine biosynthesis</keyword>
<dbReference type="SUPFAM" id="SSF143548">
    <property type="entry name" value="Serine metabolism enzymes domain"/>
    <property type="match status" value="1"/>
</dbReference>
<evidence type="ECO:0000313" key="13">
    <source>
        <dbReference type="Proteomes" id="UP000176992"/>
    </source>
</evidence>
<feature type="domain" description="ACT" evidence="11">
    <location>
        <begin position="452"/>
        <end position="524"/>
    </location>
</feature>
<protein>
    <recommendedName>
        <fullName evidence="4 10">D-3-phosphoglycerate dehydrogenase</fullName>
        <ecNumber evidence="10">1.1.1.95</ecNumber>
    </recommendedName>
</protein>
<name>A0A1F5YGW6_9BACT</name>
<evidence type="ECO:0000256" key="4">
    <source>
        <dbReference type="ARBA" id="ARBA00021582"/>
    </source>
</evidence>
<comment type="catalytic activity">
    <reaction evidence="9 10">
        <text>(2R)-3-phosphoglycerate + NAD(+) = 3-phosphooxypyruvate + NADH + H(+)</text>
        <dbReference type="Rhea" id="RHEA:12641"/>
        <dbReference type="ChEBI" id="CHEBI:15378"/>
        <dbReference type="ChEBI" id="CHEBI:18110"/>
        <dbReference type="ChEBI" id="CHEBI:57540"/>
        <dbReference type="ChEBI" id="CHEBI:57945"/>
        <dbReference type="ChEBI" id="CHEBI:58272"/>
        <dbReference type="EC" id="1.1.1.95"/>
    </reaction>
</comment>
<dbReference type="InterPro" id="IPR006140">
    <property type="entry name" value="D-isomer_DH_NAD-bd"/>
</dbReference>
<dbReference type="InterPro" id="IPR002912">
    <property type="entry name" value="ACT_dom"/>
</dbReference>
<dbReference type="CDD" id="cd12173">
    <property type="entry name" value="PGDH_4"/>
    <property type="match status" value="1"/>
</dbReference>
<reference evidence="12 13" key="1">
    <citation type="journal article" date="2016" name="Nat. Commun.">
        <title>Thousands of microbial genomes shed light on interconnected biogeochemical processes in an aquifer system.</title>
        <authorList>
            <person name="Anantharaman K."/>
            <person name="Brown C.T."/>
            <person name="Hug L.A."/>
            <person name="Sharon I."/>
            <person name="Castelle C.J."/>
            <person name="Probst A.J."/>
            <person name="Thomas B.C."/>
            <person name="Singh A."/>
            <person name="Wilkins M.J."/>
            <person name="Karaoz U."/>
            <person name="Brodie E.L."/>
            <person name="Williams K.H."/>
            <person name="Hubbard S.S."/>
            <person name="Banfield J.F."/>
        </authorList>
    </citation>
    <scope>NUCLEOTIDE SEQUENCE [LARGE SCALE GENOMIC DNA]</scope>
</reference>
<dbReference type="AlphaFoldDB" id="A0A1F5YGW6"/>
<evidence type="ECO:0000256" key="6">
    <source>
        <dbReference type="ARBA" id="ARBA00023027"/>
    </source>
</evidence>
<dbReference type="Gene3D" id="3.40.50.720">
    <property type="entry name" value="NAD(P)-binding Rossmann-like Domain"/>
    <property type="match status" value="2"/>
</dbReference>
<dbReference type="Pfam" id="PF19304">
    <property type="entry name" value="PGDH_inter"/>
    <property type="match status" value="1"/>
</dbReference>
<evidence type="ECO:0000256" key="9">
    <source>
        <dbReference type="ARBA" id="ARBA00048731"/>
    </source>
</evidence>
<dbReference type="InterPro" id="IPR029009">
    <property type="entry name" value="ASB_dom_sf"/>
</dbReference>
<comment type="function">
    <text evidence="1">Catalyzes the reversible oxidation of 3-phospho-D-glycerate to 3-phosphonooxypyruvate, the first step of the phosphorylated L-serine biosynthesis pathway. Also catalyzes the reversible oxidation of 2-hydroxyglutarate to 2-oxoglutarate.</text>
</comment>
<dbReference type="CDD" id="cd04902">
    <property type="entry name" value="ACT_3PGDH-xct"/>
    <property type="match status" value="1"/>
</dbReference>
<gene>
    <name evidence="12" type="ORF">A2Z86_08825</name>
</gene>
<dbReference type="Gene3D" id="3.30.1330.90">
    <property type="entry name" value="D-3-phosphoglycerate dehydrogenase, domain 3"/>
    <property type="match status" value="1"/>
</dbReference>
<organism evidence="12 13">
    <name type="scientific">Candidatus Glassbacteria bacterium GWA2_58_10</name>
    <dbReference type="NCBI Taxonomy" id="1817865"/>
    <lineage>
        <taxon>Bacteria</taxon>
        <taxon>Candidatus Glassiibacteriota</taxon>
    </lineage>
</organism>
<dbReference type="InterPro" id="IPR050857">
    <property type="entry name" value="D-2-hydroxyacid_DH"/>
</dbReference>
<dbReference type="GO" id="GO:0004617">
    <property type="term" value="F:phosphoglycerate dehydrogenase activity"/>
    <property type="evidence" value="ECO:0007669"/>
    <property type="project" value="UniProtKB-UniRule"/>
</dbReference>
<dbReference type="SUPFAM" id="SSF52283">
    <property type="entry name" value="Formate/glycerate dehydrogenase catalytic domain-like"/>
    <property type="match status" value="1"/>
</dbReference>
<evidence type="ECO:0000256" key="3">
    <source>
        <dbReference type="ARBA" id="ARBA00005854"/>
    </source>
</evidence>
<dbReference type="Pfam" id="PF00389">
    <property type="entry name" value="2-Hacid_dh"/>
    <property type="match status" value="1"/>
</dbReference>
<keyword evidence="5 10" id="KW-0560">Oxidoreductase</keyword>
<sequence length="524" mass="56022">MKVLVADKISEEGLKILRQTGDIEVVIKTGLDEAGLAEAVKDCEALLIRSGVKVTRKVIEAAQKLVLVGRAGVGVDNVDLDAATERGIVVMNTPSGNTIAAAEHTLGLILALARNIPRANQSLKAGKWERNSFVGRELHGKTLGVAGLGRIGSEVARIGQAFRMKVLAYDPYFAAESAAREEIEMVSLEELLSRSDIVTLHVPASEETKGMLNARTLKLMKPEALLINCARGALVDEKALEQALAEGKLAGAALDVYSKEPPDCAALLADERVVATPHLGASTHEAQINVGVQICRQALQALKEGTFDNAVNMPITDFGLLDRFRHYLALTERIGVFASQFVTGGIRKVGISVAGSCIEALQPLKLALLKGLLTPVTGGNVNFVNAVYLAHQRGITLDTVETESADYKNLISCRITTDKETCRVDGTIFGDELPRIVRINEFYMDVNPGGNMLAIKNADVPGVIGKVGSILGNAGLNIGEYRLGREPTQKNTLSLVSVDSPIPDAVVEELRAVKGMQLVKKVTV</sequence>
<dbReference type="Gene3D" id="3.30.70.260">
    <property type="match status" value="1"/>
</dbReference>
<dbReference type="EMBL" id="MFIV01000023">
    <property type="protein sequence ID" value="OGF99420.1"/>
    <property type="molecule type" value="Genomic_DNA"/>
</dbReference>
<dbReference type="PROSITE" id="PS51671">
    <property type="entry name" value="ACT"/>
    <property type="match status" value="1"/>
</dbReference>
<evidence type="ECO:0000259" key="11">
    <source>
        <dbReference type="PROSITE" id="PS51671"/>
    </source>
</evidence>
<dbReference type="PROSITE" id="PS00670">
    <property type="entry name" value="D_2_HYDROXYACID_DH_2"/>
    <property type="match status" value="1"/>
</dbReference>
<accession>A0A1F5YGW6</accession>
<keyword evidence="6 10" id="KW-0520">NAD</keyword>
<comment type="caution">
    <text evidence="12">The sequence shown here is derived from an EMBL/GenBank/DDBJ whole genome shotgun (WGS) entry which is preliminary data.</text>
</comment>
<dbReference type="SUPFAM" id="SSF51735">
    <property type="entry name" value="NAD(P)-binding Rossmann-fold domains"/>
    <property type="match status" value="1"/>
</dbReference>
<dbReference type="InterPro" id="IPR006236">
    <property type="entry name" value="PGDH"/>
</dbReference>